<evidence type="ECO:0000259" key="6">
    <source>
        <dbReference type="Pfam" id="PF00685"/>
    </source>
</evidence>
<dbReference type="GO" id="GO:0005737">
    <property type="term" value="C:cytoplasm"/>
    <property type="evidence" value="ECO:0007669"/>
    <property type="project" value="UniProtKB-SubCell"/>
</dbReference>
<organism evidence="7 8">
    <name type="scientific">Hymenochirus boettgeri</name>
    <name type="common">Congo dwarf clawed frog</name>
    <dbReference type="NCBI Taxonomy" id="247094"/>
    <lineage>
        <taxon>Eukaryota</taxon>
        <taxon>Metazoa</taxon>
        <taxon>Chordata</taxon>
        <taxon>Craniata</taxon>
        <taxon>Vertebrata</taxon>
        <taxon>Euteleostomi</taxon>
        <taxon>Amphibia</taxon>
        <taxon>Batrachia</taxon>
        <taxon>Anura</taxon>
        <taxon>Pipoidea</taxon>
        <taxon>Pipidae</taxon>
        <taxon>Pipinae</taxon>
        <taxon>Hymenochirus</taxon>
    </lineage>
</organism>
<evidence type="ECO:0000256" key="2">
    <source>
        <dbReference type="ARBA" id="ARBA00005771"/>
    </source>
</evidence>
<proteinExistence type="inferred from homology"/>
<keyword evidence="3" id="KW-0963">Cytoplasm</keyword>
<dbReference type="Pfam" id="PF00685">
    <property type="entry name" value="Sulfotransfer_1"/>
    <property type="match status" value="1"/>
</dbReference>
<dbReference type="OrthoDB" id="205623at2759"/>
<evidence type="ECO:0000256" key="5">
    <source>
        <dbReference type="RuleBase" id="RU361155"/>
    </source>
</evidence>
<dbReference type="Proteomes" id="UP000812440">
    <property type="component" value="Unassembled WGS sequence"/>
</dbReference>
<comment type="subcellular location">
    <subcellularLocation>
        <location evidence="1">Cytoplasm</location>
    </subcellularLocation>
</comment>
<keyword evidence="8" id="KW-1185">Reference proteome</keyword>
<keyword evidence="4 5" id="KW-0808">Transferase</keyword>
<name>A0A8T2IG01_9PIPI</name>
<sequence>MDLAKMEEMGKMENILFTMGHVEGVPLPGPTVDVWDSIYNFQAREDDVVIATYPKAGTTWMQEIMDLVLLEGDVERSMRAPCFIKVPFIEMGALNPMPSGVELAEKMESPRMIKTHLPVQLVPPSFWEKKVKIVYVARNAKDLMVSYYYFQRITKGLPSIDSWENYFPAFLSGDVPWGSWFDHVIGWWKAVDKHRILFVFYEDMMEDPKREVIKVMKFLGKDLSDDVVERIVDHTTFKAMKENPMTNFTSFPNTILDQTISPFMRKGTELWEDGWKNPFSSGPQNRFVRNKRTRLEGSRPDVPH</sequence>
<dbReference type="GO" id="GO:0008146">
    <property type="term" value="F:sulfotransferase activity"/>
    <property type="evidence" value="ECO:0007669"/>
    <property type="project" value="InterPro"/>
</dbReference>
<evidence type="ECO:0000313" key="8">
    <source>
        <dbReference type="Proteomes" id="UP000812440"/>
    </source>
</evidence>
<comment type="caution">
    <text evidence="7">The sequence shown here is derived from an EMBL/GenBank/DDBJ whole genome shotgun (WGS) entry which is preliminary data.</text>
</comment>
<dbReference type="Gene3D" id="3.40.50.300">
    <property type="entry name" value="P-loop containing nucleotide triphosphate hydrolases"/>
    <property type="match status" value="1"/>
</dbReference>
<evidence type="ECO:0000256" key="4">
    <source>
        <dbReference type="ARBA" id="ARBA00022679"/>
    </source>
</evidence>
<evidence type="ECO:0000313" key="7">
    <source>
        <dbReference type="EMBL" id="KAG8430753.1"/>
    </source>
</evidence>
<dbReference type="InterPro" id="IPR000863">
    <property type="entry name" value="Sulfotransferase_dom"/>
</dbReference>
<dbReference type="EMBL" id="JAACNH010000657">
    <property type="protein sequence ID" value="KAG8430753.1"/>
    <property type="molecule type" value="Genomic_DNA"/>
</dbReference>
<dbReference type="AlphaFoldDB" id="A0A8T2IG01"/>
<accession>A0A8T2IG01</accession>
<evidence type="ECO:0000256" key="3">
    <source>
        <dbReference type="ARBA" id="ARBA00022490"/>
    </source>
</evidence>
<dbReference type="FunFam" id="3.40.50.300:FF:000433">
    <property type="entry name" value="Estrogen sulfotransferase"/>
    <property type="match status" value="1"/>
</dbReference>
<feature type="domain" description="Sulfotransferase" evidence="6">
    <location>
        <begin position="46"/>
        <end position="280"/>
    </location>
</feature>
<dbReference type="InterPro" id="IPR027417">
    <property type="entry name" value="P-loop_NTPase"/>
</dbReference>
<dbReference type="SUPFAM" id="SSF52540">
    <property type="entry name" value="P-loop containing nucleoside triphosphate hydrolases"/>
    <property type="match status" value="1"/>
</dbReference>
<evidence type="ECO:0000256" key="1">
    <source>
        <dbReference type="ARBA" id="ARBA00004496"/>
    </source>
</evidence>
<gene>
    <name evidence="7" type="ORF">GDO86_020051</name>
</gene>
<dbReference type="EC" id="2.8.2.-" evidence="5"/>
<dbReference type="PANTHER" id="PTHR11783">
    <property type="entry name" value="SULFOTRANSFERASE SULT"/>
    <property type="match status" value="1"/>
</dbReference>
<reference evidence="7" key="1">
    <citation type="thesis" date="2020" institute="ProQuest LLC" country="789 East Eisenhower Parkway, Ann Arbor, MI, USA">
        <title>Comparative Genomics and Chromosome Evolution.</title>
        <authorList>
            <person name="Mudd A.B."/>
        </authorList>
    </citation>
    <scope>NUCLEOTIDE SEQUENCE</scope>
    <source>
        <strain evidence="7">Female2</strain>
        <tissue evidence="7">Blood</tissue>
    </source>
</reference>
<comment type="similarity">
    <text evidence="2 5">Belongs to the sulfotransferase 1 family.</text>
</comment>
<protein>
    <recommendedName>
        <fullName evidence="5">Sulfotransferase</fullName>
        <ecNumber evidence="5">2.8.2.-</ecNumber>
    </recommendedName>
</protein>